<reference evidence="1" key="2">
    <citation type="submission" date="2022-08" db="UniProtKB">
        <authorList>
            <consortium name="EnsemblMetazoa"/>
        </authorList>
    </citation>
    <scope>IDENTIFICATION</scope>
    <source>
        <strain evidence="1">STECLA/ALBI9_A</strain>
    </source>
</reference>
<sequence length="124" mass="14223">MPVNIISQQLQVISVTGCAKLLQTVKQQQIEMKVQLQNHQEVITKMQQEHNRETKIIKDQLNTVITYCTFMQDVLLKLLQPEQLITEPNIRFEAINNATELETLEKTLGMKISKNDSLIGCSLE</sequence>
<dbReference type="AlphaFoldDB" id="A0A182FYW8"/>
<name>A0A182FYW8_ANOAL</name>
<protein>
    <submittedName>
        <fullName evidence="1">Uncharacterized protein</fullName>
    </submittedName>
</protein>
<dbReference type="Proteomes" id="UP000069272">
    <property type="component" value="Chromosome 2R"/>
</dbReference>
<keyword evidence="2" id="KW-1185">Reference proteome</keyword>
<evidence type="ECO:0000313" key="2">
    <source>
        <dbReference type="Proteomes" id="UP000069272"/>
    </source>
</evidence>
<accession>A0A182FYW8</accession>
<evidence type="ECO:0000313" key="1">
    <source>
        <dbReference type="EnsemblMetazoa" id="AALB014797-PA"/>
    </source>
</evidence>
<organism evidence="1 2">
    <name type="scientific">Anopheles albimanus</name>
    <name type="common">New world malaria mosquito</name>
    <dbReference type="NCBI Taxonomy" id="7167"/>
    <lineage>
        <taxon>Eukaryota</taxon>
        <taxon>Metazoa</taxon>
        <taxon>Ecdysozoa</taxon>
        <taxon>Arthropoda</taxon>
        <taxon>Hexapoda</taxon>
        <taxon>Insecta</taxon>
        <taxon>Pterygota</taxon>
        <taxon>Neoptera</taxon>
        <taxon>Endopterygota</taxon>
        <taxon>Diptera</taxon>
        <taxon>Nematocera</taxon>
        <taxon>Culicoidea</taxon>
        <taxon>Culicidae</taxon>
        <taxon>Anophelinae</taxon>
        <taxon>Anopheles</taxon>
    </lineage>
</organism>
<dbReference type="VEuPathDB" id="VectorBase:AALB014797"/>
<proteinExistence type="predicted"/>
<dbReference type="EnsemblMetazoa" id="AALB014797-RA">
    <property type="protein sequence ID" value="AALB014797-PA"/>
    <property type="gene ID" value="AALB014797"/>
</dbReference>
<dbReference type="VEuPathDB" id="VectorBase:AALB20_030987"/>
<reference evidence="1 2" key="1">
    <citation type="journal article" date="2017" name="G3 (Bethesda)">
        <title>The Physical Genome Mapping of Anopheles albimanus Corrected Scaffold Misassemblies and Identified Interarm Rearrangements in Genus Anopheles.</title>
        <authorList>
            <person name="Artemov G.N."/>
            <person name="Peery A.N."/>
            <person name="Jiang X."/>
            <person name="Tu Z."/>
            <person name="Stegniy V.N."/>
            <person name="Sharakhova M.V."/>
            <person name="Sharakhov I.V."/>
        </authorList>
    </citation>
    <scope>NUCLEOTIDE SEQUENCE [LARGE SCALE GENOMIC DNA]</scope>
    <source>
        <strain evidence="1 2">ALBI9_A</strain>
    </source>
</reference>